<dbReference type="Proteomes" id="UP000253918">
    <property type="component" value="Unassembled WGS sequence"/>
</dbReference>
<dbReference type="AlphaFoldDB" id="A0A369W1R2"/>
<organism evidence="1 2">
    <name type="scientific">Sphingomonas aracearum</name>
    <dbReference type="NCBI Taxonomy" id="2283317"/>
    <lineage>
        <taxon>Bacteria</taxon>
        <taxon>Pseudomonadati</taxon>
        <taxon>Pseudomonadota</taxon>
        <taxon>Alphaproteobacteria</taxon>
        <taxon>Sphingomonadales</taxon>
        <taxon>Sphingomonadaceae</taxon>
        <taxon>Sphingomonas</taxon>
    </lineage>
</organism>
<name>A0A369W1R2_9SPHN</name>
<protein>
    <submittedName>
        <fullName evidence="1">Uncharacterized protein</fullName>
    </submittedName>
</protein>
<keyword evidence="2" id="KW-1185">Reference proteome</keyword>
<gene>
    <name evidence="1" type="ORF">DVW87_06135</name>
</gene>
<accession>A0A369W1R2</accession>
<evidence type="ECO:0000313" key="2">
    <source>
        <dbReference type="Proteomes" id="UP000253918"/>
    </source>
</evidence>
<proteinExistence type="predicted"/>
<dbReference type="EMBL" id="QQNB01000001">
    <property type="protein sequence ID" value="RDE07212.1"/>
    <property type="molecule type" value="Genomic_DNA"/>
</dbReference>
<reference evidence="1 2" key="1">
    <citation type="submission" date="2018-07" db="EMBL/GenBank/DDBJ databases">
        <title>a novel species of Sphingomonas isolated from the rhizosphere soil of Araceae plant.</title>
        <authorList>
            <person name="Zhiyong W."/>
            <person name="Qinglan Z."/>
            <person name="Zhiwei F."/>
            <person name="Ding X."/>
            <person name="Gejiao W."/>
            <person name="Shixue Z."/>
        </authorList>
    </citation>
    <scope>NUCLEOTIDE SEQUENCE [LARGE SCALE GENOMIC DNA]</scope>
    <source>
        <strain evidence="1 2">WZY 27</strain>
    </source>
</reference>
<sequence length="86" mass="8867">MSPLGSAGVNPVGPAASILLAMGGQAIGQAGAIAAAHGRGSRWNAEMLQFTFIPSQKARLLPSPFDHAADQTSTLWSAVPFYVAIF</sequence>
<dbReference type="RefSeq" id="WP_114686792.1">
    <property type="nucleotide sequence ID" value="NZ_QQNB01000001.1"/>
</dbReference>
<evidence type="ECO:0000313" key="1">
    <source>
        <dbReference type="EMBL" id="RDE07212.1"/>
    </source>
</evidence>
<comment type="caution">
    <text evidence="1">The sequence shown here is derived from an EMBL/GenBank/DDBJ whole genome shotgun (WGS) entry which is preliminary data.</text>
</comment>